<sequence>MLPDGDGELLMRPTRISLIAAAAALVAATVPTAIGTAAAASTTQCAYLADGIGLYPNNDVTQMGVKIGAVRKVEPNGDGVKVTFDVSGRTLPATVKAVTRSTSILADRSLELVGNYSSGATLSPGNCITRDRTATPKSISETTSAATRLVDSVTEGGASADLGKLLTRLDTEVGPSVPPQAARSLNNLSTLLSDPAGFLGDVTTVVSDIRPLMQSMDSQWGELLLTLQHVGNVLDQYGKVTFPAVSEIFQTLPVFFLVGDDAMRRYGHILRPGGTMAADAVRLAATGVRSNEALARTLPVFGSQIAPYLPRGGDEGPVTVAGVPVTTVATSDPAKLCASINAQAPGSCSVVAGKAQTATVNLLQLPLQGGR</sequence>
<keyword evidence="3" id="KW-1185">Reference proteome</keyword>
<dbReference type="EMBL" id="LSRE01000012">
    <property type="protein sequence ID" value="KXO98478.1"/>
    <property type="molecule type" value="Genomic_DNA"/>
</dbReference>
<reference evidence="2 3" key="1">
    <citation type="submission" date="2016-02" db="EMBL/GenBank/DDBJ databases">
        <authorList>
            <person name="Teng J.L."/>
            <person name="Tang Y."/>
            <person name="Huang Y."/>
            <person name="Guo F."/>
            <person name="Wei W."/>
            <person name="Chen J.H."/>
            <person name="Wong S.Y."/>
            <person name="Lau S.K."/>
            <person name="Woo P.C."/>
        </authorList>
    </citation>
    <scope>NUCLEOTIDE SEQUENCE [LARGE SCALE GENOMIC DNA]</scope>
    <source>
        <strain evidence="2 3">JCM 13375</strain>
    </source>
</reference>
<organism evidence="2 3">
    <name type="scientific">Tsukamurella pseudospumae</name>
    <dbReference type="NCBI Taxonomy" id="239498"/>
    <lineage>
        <taxon>Bacteria</taxon>
        <taxon>Bacillati</taxon>
        <taxon>Actinomycetota</taxon>
        <taxon>Actinomycetes</taxon>
        <taxon>Mycobacteriales</taxon>
        <taxon>Tsukamurellaceae</taxon>
        <taxon>Tsukamurella</taxon>
    </lineage>
</organism>
<feature type="domain" description="Mce/MlaD" evidence="1">
    <location>
        <begin position="46"/>
        <end position="113"/>
    </location>
</feature>
<evidence type="ECO:0000313" key="2">
    <source>
        <dbReference type="EMBL" id="KXO98478.1"/>
    </source>
</evidence>
<protein>
    <recommendedName>
        <fullName evidence="1">Mce/MlaD domain-containing protein</fullName>
    </recommendedName>
</protein>
<gene>
    <name evidence="2" type="ORF">AXK61_02435</name>
</gene>
<proteinExistence type="predicted"/>
<accession>A0A137ZJX3</accession>
<dbReference type="Proteomes" id="UP000070409">
    <property type="component" value="Unassembled WGS sequence"/>
</dbReference>
<dbReference type="InterPro" id="IPR003399">
    <property type="entry name" value="Mce/MlaD"/>
</dbReference>
<dbReference type="InterPro" id="IPR052336">
    <property type="entry name" value="MlaD_Phospholipid_Transporter"/>
</dbReference>
<evidence type="ECO:0000259" key="1">
    <source>
        <dbReference type="Pfam" id="PF02470"/>
    </source>
</evidence>
<name>A0A137ZJX3_9ACTN</name>
<dbReference type="RefSeq" id="WP_068744943.1">
    <property type="nucleotide sequence ID" value="NZ_LSRE01000012.1"/>
</dbReference>
<dbReference type="PANTHER" id="PTHR33371:SF4">
    <property type="entry name" value="INTERMEMBRANE PHOSPHOLIPID TRANSPORT SYSTEM BINDING PROTEIN MLAD"/>
    <property type="match status" value="1"/>
</dbReference>
<dbReference type="PANTHER" id="PTHR33371">
    <property type="entry name" value="INTERMEMBRANE PHOSPHOLIPID TRANSPORT SYSTEM BINDING PROTEIN MLAD-RELATED"/>
    <property type="match status" value="1"/>
</dbReference>
<dbReference type="Pfam" id="PF02470">
    <property type="entry name" value="MlaD"/>
    <property type="match status" value="1"/>
</dbReference>
<evidence type="ECO:0000313" key="3">
    <source>
        <dbReference type="Proteomes" id="UP000070409"/>
    </source>
</evidence>
<comment type="caution">
    <text evidence="2">The sequence shown here is derived from an EMBL/GenBank/DDBJ whole genome shotgun (WGS) entry which is preliminary data.</text>
</comment>